<dbReference type="InterPro" id="IPR022385">
    <property type="entry name" value="Rhs_assc_core"/>
</dbReference>
<protein>
    <submittedName>
        <fullName evidence="2">RHS repeat-associated core domain-containing protein</fullName>
    </submittedName>
</protein>
<evidence type="ECO:0000313" key="2">
    <source>
        <dbReference type="EMBL" id="MFC7339621.1"/>
    </source>
</evidence>
<dbReference type="InterPro" id="IPR010321">
    <property type="entry name" value="DUF922"/>
</dbReference>
<keyword evidence="3" id="KW-1185">Reference proteome</keyword>
<dbReference type="Proteomes" id="UP001596472">
    <property type="component" value="Unassembled WGS sequence"/>
</dbReference>
<evidence type="ECO:0000313" key="3">
    <source>
        <dbReference type="Proteomes" id="UP001596472"/>
    </source>
</evidence>
<reference evidence="3" key="1">
    <citation type="journal article" date="2019" name="Int. J. Syst. Evol. Microbiol.">
        <title>The Global Catalogue of Microorganisms (GCM) 10K type strain sequencing project: providing services to taxonomists for standard genome sequencing and annotation.</title>
        <authorList>
            <consortium name="The Broad Institute Genomics Platform"/>
            <consortium name="The Broad Institute Genome Sequencing Center for Infectious Disease"/>
            <person name="Wu L."/>
            <person name="Ma J."/>
        </authorList>
    </citation>
    <scope>NUCLEOTIDE SEQUENCE [LARGE SCALE GENOMIC DNA]</scope>
    <source>
        <strain evidence="3">CGMCC 4.1467</strain>
    </source>
</reference>
<feature type="compositionally biased region" description="Pro residues" evidence="1">
    <location>
        <begin position="218"/>
        <end position="227"/>
    </location>
</feature>
<comment type="caution">
    <text evidence="2">The sequence shown here is derived from an EMBL/GenBank/DDBJ whole genome shotgun (WGS) entry which is preliminary data.</text>
</comment>
<feature type="compositionally biased region" description="Pro residues" evidence="1">
    <location>
        <begin position="259"/>
        <end position="269"/>
    </location>
</feature>
<accession>A0ABW2LFR1</accession>
<gene>
    <name evidence="2" type="ORF">ACFQY0_20700</name>
</gene>
<feature type="compositionally biased region" description="Pro residues" evidence="1">
    <location>
        <begin position="237"/>
        <end position="252"/>
    </location>
</feature>
<organism evidence="2 3">
    <name type="scientific">Haloferula chungangensis</name>
    <dbReference type="NCBI Taxonomy" id="1048331"/>
    <lineage>
        <taxon>Bacteria</taxon>
        <taxon>Pseudomonadati</taxon>
        <taxon>Verrucomicrobiota</taxon>
        <taxon>Verrucomicrobiia</taxon>
        <taxon>Verrucomicrobiales</taxon>
        <taxon>Verrucomicrobiaceae</taxon>
        <taxon>Haloferula</taxon>
    </lineage>
</organism>
<sequence length="269" mass="28834">MHPTAAVSGPPDGLGYYGYRYYDPVTGRWPSRDPIGERGGLNLYGFVGNDGVNWWEFLGLVPGETNLPKGKDVPAQWQDGGKILPFIGDGALGSGHHTYTVTVSCRCDDGEITCDVEGVGEIRLNNSLNKPSGQMKGGGDPTWEGVYGHEQMHIDEAQKAAKQIEEALRALVPNENTEEEAKRIQEEYQKKMNEAIDGSKGHSSDPSNPNPAEDTGYPPRPGSPPLPERPRPGEVPGTPPNQHPNPEIPPAPGEGGVPPLRPLPPSLGG</sequence>
<evidence type="ECO:0000256" key="1">
    <source>
        <dbReference type="SAM" id="MobiDB-lite"/>
    </source>
</evidence>
<dbReference type="Pfam" id="PF06037">
    <property type="entry name" value="DUF922"/>
    <property type="match status" value="1"/>
</dbReference>
<dbReference type="PRINTS" id="PR00394">
    <property type="entry name" value="RHSPROTEIN"/>
</dbReference>
<dbReference type="NCBIfam" id="TIGR03696">
    <property type="entry name" value="Rhs_assc_core"/>
    <property type="match status" value="1"/>
</dbReference>
<dbReference type="Gene3D" id="2.180.10.10">
    <property type="entry name" value="RHS repeat-associated core"/>
    <property type="match status" value="1"/>
</dbReference>
<name>A0ABW2LFR1_9BACT</name>
<dbReference type="EMBL" id="JBHTBS010000024">
    <property type="protein sequence ID" value="MFC7339621.1"/>
    <property type="molecule type" value="Genomic_DNA"/>
</dbReference>
<proteinExistence type="predicted"/>
<feature type="region of interest" description="Disordered" evidence="1">
    <location>
        <begin position="196"/>
        <end position="269"/>
    </location>
</feature>